<gene>
    <name evidence="2" type="ORF">DXF85_23465</name>
    <name evidence="3" type="ORF">I6L54_07205</name>
</gene>
<reference evidence="3 5" key="2">
    <citation type="submission" date="2021-06" db="EMBL/GenBank/DDBJ databases">
        <title>FDA dAtabase for Regulatory Grade micrObial Sequences (FDA-ARGOS): Supporting development and validation of Infectious Disease Dx tests.</title>
        <authorList>
            <person name="Sproer C."/>
            <person name="Gronow S."/>
            <person name="Severitt S."/>
            <person name="Schroder I."/>
            <person name="Tallon L."/>
            <person name="Sadzewicz L."/>
            <person name="Zhao X."/>
            <person name="Boylan J."/>
            <person name="Ott S."/>
            <person name="Bowen H."/>
            <person name="Vavikolanu K."/>
            <person name="Mehta A."/>
            <person name="Aluvathingal J."/>
            <person name="Nadendla S."/>
            <person name="Lowell S."/>
            <person name="Myers T."/>
            <person name="Yan Y."/>
        </authorList>
    </citation>
    <scope>NUCLEOTIDE SEQUENCE [LARGE SCALE GENOMIC DNA]</scope>
    <source>
        <strain evidence="3 5">FDAARGOS 1424</strain>
    </source>
</reference>
<proteinExistence type="predicted"/>
<sequence length="312" mass="36575">MRTKNNRLINMLFFHESWDIMILKNNGSHTFPTNTLEILNRTRAQQLKKKYTFQADPFIIEKDNKVYVFYEALSFRNSQGILRCRILDANLVELEDVKLDGFDNLKCHLSFPFLFYNNDQLFMIPESSERKEVILFQSIDFPTRWKQVKVIVPDQALTDNVVVSLHENFYLLSTTMEDKLVIHTASNVTGPWQKIVPTLNLSNQHPRGAGAPHCVENRLYFLTQECTPETYGKSVYIKELITLNASSFDERLIAQINASINQSEGVHTLNFTDNYIVYDSKISKFSLFSILKKISYKCRVKYRNYYLNRRHQ</sequence>
<accession>A0A6N6JXD7</accession>
<dbReference type="SUPFAM" id="SSF75005">
    <property type="entry name" value="Arabinanase/levansucrase/invertase"/>
    <property type="match status" value="1"/>
</dbReference>
<dbReference type="Proteomes" id="UP000468420">
    <property type="component" value="Unassembled WGS sequence"/>
</dbReference>
<dbReference type="AlphaFoldDB" id="A0A6N6JXD7"/>
<dbReference type="RefSeq" id="WP_040233332.1">
    <property type="nucleotide sequence ID" value="NZ_CDHL01000049.1"/>
</dbReference>
<evidence type="ECO:0000259" key="1">
    <source>
        <dbReference type="Pfam" id="PF24793"/>
    </source>
</evidence>
<dbReference type="Pfam" id="PF24793">
    <property type="entry name" value="GINT1_N"/>
    <property type="match status" value="1"/>
</dbReference>
<reference evidence="2 4" key="1">
    <citation type="submission" date="2018-08" db="EMBL/GenBank/DDBJ databases">
        <title>Complete genomic analysis of a Citrobacter pasteurii isolated from cockles (Cerastoderma edule) containing a new chromosomic qnrB allele.</title>
        <authorList>
            <person name="Rodrigues A."/>
            <person name="Baptista T."/>
            <person name="Quesada A."/>
            <person name="Campos M.J."/>
        </authorList>
    </citation>
    <scope>NUCLEOTIDE SEQUENCE [LARGE SCALE GENOMIC DNA]</scope>
    <source>
        <strain evidence="2 4">BA18</strain>
    </source>
</reference>
<dbReference type="EMBL" id="QRDC01000032">
    <property type="protein sequence ID" value="KAA1273323.1"/>
    <property type="molecule type" value="Genomic_DNA"/>
</dbReference>
<dbReference type="InterPro" id="IPR023296">
    <property type="entry name" value="Glyco_hydro_beta-prop_sf"/>
</dbReference>
<dbReference type="Proteomes" id="UP000683579">
    <property type="component" value="Chromosome"/>
</dbReference>
<dbReference type="InterPro" id="IPR056442">
    <property type="entry name" value="GINT1_N"/>
</dbReference>
<evidence type="ECO:0000313" key="3">
    <source>
        <dbReference type="EMBL" id="QXA46173.1"/>
    </source>
</evidence>
<evidence type="ECO:0000313" key="5">
    <source>
        <dbReference type="Proteomes" id="UP000683579"/>
    </source>
</evidence>
<dbReference type="EMBL" id="CP077262">
    <property type="protein sequence ID" value="QXA46173.1"/>
    <property type="molecule type" value="Genomic_DNA"/>
</dbReference>
<name>A0A6N6JXD7_9ENTR</name>
<feature type="domain" description="Glucosamine inositolphosphorylceramide transferase 1 N-terminal" evidence="1">
    <location>
        <begin position="25"/>
        <end position="252"/>
    </location>
</feature>
<evidence type="ECO:0000313" key="4">
    <source>
        <dbReference type="Proteomes" id="UP000468420"/>
    </source>
</evidence>
<organism evidence="2 4">
    <name type="scientific">Citrobacter pasteurii</name>
    <dbReference type="NCBI Taxonomy" id="1563222"/>
    <lineage>
        <taxon>Bacteria</taxon>
        <taxon>Pseudomonadati</taxon>
        <taxon>Pseudomonadota</taxon>
        <taxon>Gammaproteobacteria</taxon>
        <taxon>Enterobacterales</taxon>
        <taxon>Enterobacteriaceae</taxon>
        <taxon>Citrobacter</taxon>
    </lineage>
</organism>
<keyword evidence="5" id="KW-1185">Reference proteome</keyword>
<protein>
    <recommendedName>
        <fullName evidence="1">Glucosamine inositolphosphorylceramide transferase 1 N-terminal domain-containing protein</fullName>
    </recommendedName>
</protein>
<evidence type="ECO:0000313" key="2">
    <source>
        <dbReference type="EMBL" id="KAA1273323.1"/>
    </source>
</evidence>